<name>A0ABP9UNZ9_9BACT</name>
<accession>A0ABP9UNZ9</accession>
<dbReference type="Proteomes" id="UP001476282">
    <property type="component" value="Unassembled WGS sequence"/>
</dbReference>
<evidence type="ECO:0000256" key="1">
    <source>
        <dbReference type="ARBA" id="ARBA00007613"/>
    </source>
</evidence>
<proteinExistence type="inferred from homology"/>
<dbReference type="PANTHER" id="PTHR30203:SF23">
    <property type="entry name" value="OUTER MEMBRANE EFFLUX PROTEIN"/>
    <property type="match status" value="1"/>
</dbReference>
<dbReference type="Pfam" id="PF02321">
    <property type="entry name" value="OEP"/>
    <property type="match status" value="2"/>
</dbReference>
<dbReference type="RefSeq" id="WP_353565902.1">
    <property type="nucleotide sequence ID" value="NZ_BAABRI010000004.1"/>
</dbReference>
<dbReference type="EMBL" id="BAABRI010000004">
    <property type="protein sequence ID" value="GAA5481754.1"/>
    <property type="molecule type" value="Genomic_DNA"/>
</dbReference>
<gene>
    <name evidence="3" type="primary">oprM_1</name>
    <name evidence="3" type="ORF">Hsar01_00965</name>
</gene>
<evidence type="ECO:0000313" key="3">
    <source>
        <dbReference type="EMBL" id="GAA5481754.1"/>
    </source>
</evidence>
<feature type="chain" id="PRO_5046257592" evidence="2">
    <location>
        <begin position="19"/>
        <end position="441"/>
    </location>
</feature>
<feature type="signal peptide" evidence="2">
    <location>
        <begin position="1"/>
        <end position="18"/>
    </location>
</feature>
<dbReference type="Gene3D" id="1.20.1600.10">
    <property type="entry name" value="Outer membrane efflux proteins (OEP)"/>
    <property type="match status" value="1"/>
</dbReference>
<dbReference type="InterPro" id="IPR010131">
    <property type="entry name" value="MdtP/NodT-like"/>
</dbReference>
<keyword evidence="2" id="KW-0732">Signal</keyword>
<comment type="caution">
    <text evidence="3">The sequence shown here is derived from an EMBL/GenBank/DDBJ whole genome shotgun (WGS) entry which is preliminary data.</text>
</comment>
<dbReference type="InterPro" id="IPR003423">
    <property type="entry name" value="OMP_efflux"/>
</dbReference>
<dbReference type="SUPFAM" id="SSF56954">
    <property type="entry name" value="Outer membrane efflux proteins (OEP)"/>
    <property type="match status" value="1"/>
</dbReference>
<reference evidence="3 4" key="1">
    <citation type="submission" date="2024-02" db="EMBL/GenBank/DDBJ databases">
        <title>Haloferula sargassicola NBRC 104335.</title>
        <authorList>
            <person name="Ichikawa N."/>
            <person name="Katano-Makiyama Y."/>
            <person name="Hidaka K."/>
        </authorList>
    </citation>
    <scope>NUCLEOTIDE SEQUENCE [LARGE SCALE GENOMIC DNA]</scope>
    <source>
        <strain evidence="3 4">NBRC 104335</strain>
    </source>
</reference>
<evidence type="ECO:0000313" key="4">
    <source>
        <dbReference type="Proteomes" id="UP001476282"/>
    </source>
</evidence>
<comment type="similarity">
    <text evidence="1">Belongs to the outer membrane factor (OMF) (TC 1.B.17) family.</text>
</comment>
<dbReference type="PROSITE" id="PS51257">
    <property type="entry name" value="PROKAR_LIPOPROTEIN"/>
    <property type="match status" value="1"/>
</dbReference>
<evidence type="ECO:0000256" key="2">
    <source>
        <dbReference type="SAM" id="SignalP"/>
    </source>
</evidence>
<organism evidence="3 4">
    <name type="scientific">Haloferula sargassicola</name>
    <dbReference type="NCBI Taxonomy" id="490096"/>
    <lineage>
        <taxon>Bacteria</taxon>
        <taxon>Pseudomonadati</taxon>
        <taxon>Verrucomicrobiota</taxon>
        <taxon>Verrucomicrobiia</taxon>
        <taxon>Verrucomicrobiales</taxon>
        <taxon>Verrucomicrobiaceae</taxon>
        <taxon>Haloferula</taxon>
    </lineage>
</organism>
<dbReference type="PANTHER" id="PTHR30203">
    <property type="entry name" value="OUTER MEMBRANE CATION EFFLUX PROTEIN"/>
    <property type="match status" value="1"/>
</dbReference>
<protein>
    <submittedName>
        <fullName evidence="3">Outer membrane protein OprM</fullName>
    </submittedName>
</protein>
<sequence length="441" mass="48370">MKPSAVLLVLLLAGCATPLPQRPVAPPEWAHAPSGANRLSGDWWKEFGDPQLDRLVREAWQRNPDVEVALHRVQAARADRFEAMARLFPQAGLAVGFREGREQDRTTGFRPVDLDPWTADGGISWEIDLSGRLGARVAAAEAGEAVAWAKWRGVRLLVATEVCAARFEQSLLAGEIQRQREQLRDEEKATRFSNELLERGLISRAEHGQRVESVESLRRGVSELDRLRENARLRLARLLAGASVPEPADDFRVPATPSRVPAAVWQSRPDLIAGEAEVRQAFALQDAAKLDLLPSLSLAAGGDLASSSLRGNYDMWKASVGPRLEIPIWDPARIGQVARSRAEAAGASARFRSTADMAVEEIERAYVNLAHFRGQLASLEREMAVKRGIWRDAESKSGSGIDSEIATIGPARSYRDTAALVSRMKLRVLDAQLQLIRALGG</sequence>
<keyword evidence="4" id="KW-1185">Reference proteome</keyword>
<dbReference type="Gene3D" id="2.20.200.10">
    <property type="entry name" value="Outer membrane efflux proteins (OEP)"/>
    <property type="match status" value="1"/>
</dbReference>